<accession>A0AAU8HWW1</accession>
<sequence length="236" mass="27515">MNEHKIAVMQPYIFPYLGYFHLIQSSELFIFYDDVNYIKRGWINRNKVLCNGKELLFTIPVQKASMNKLIMEISPLIEKAWIDKFYNQLYHSYRKAPYFDEAIEPIMSIFDTKHNTISDLAIESITTIYSYLGINFKYNKSSICSPETRGMDKADRLIEITKKHGFENYVNAPGGKQIYSKDYFASKGVNLSFIKSSNVSYSQYSEKFVDGLSVIDVIMFNSKEETKKLLSFYTIE</sequence>
<proteinExistence type="predicted"/>
<name>A0AAU8HWW1_9FIRM</name>
<dbReference type="InterPro" id="IPR014985">
    <property type="entry name" value="WbqC"/>
</dbReference>
<evidence type="ECO:0000313" key="1">
    <source>
        <dbReference type="EMBL" id="XCI29890.1"/>
    </source>
</evidence>
<gene>
    <name evidence="1" type="ORF">PRVXH_001241</name>
</gene>
<dbReference type="EMBL" id="CP159485">
    <property type="protein sequence ID" value="XCI29890.1"/>
    <property type="molecule type" value="Genomic_DNA"/>
</dbReference>
<dbReference type="AlphaFoldDB" id="A0AAU8HWW1"/>
<dbReference type="Pfam" id="PF08889">
    <property type="entry name" value="WbqC"/>
    <property type="match status" value="1"/>
</dbReference>
<protein>
    <submittedName>
        <fullName evidence="1">WbqC family protein</fullName>
    </submittedName>
</protein>
<reference evidence="1" key="1">
    <citation type="journal article" date="2018" name="Antonie Van Leeuwenhoek">
        <title>Proteinivorax hydrogeniformans sp. nov., an anaerobic, haloalkaliphilic bacterium fermenting proteinaceous compounds with high hydrogen production.</title>
        <authorList>
            <person name="Boltyanskaya Y."/>
            <person name="Detkova E."/>
            <person name="Pimenov N."/>
            <person name="Kevbrin V."/>
        </authorList>
    </citation>
    <scope>NUCLEOTIDE SEQUENCE</scope>
    <source>
        <strain evidence="1">Z-710</strain>
    </source>
</reference>
<organism evidence="1">
    <name type="scientific">Proteinivorax hydrogeniformans</name>
    <dbReference type="NCBI Taxonomy" id="1826727"/>
    <lineage>
        <taxon>Bacteria</taxon>
        <taxon>Bacillati</taxon>
        <taxon>Bacillota</taxon>
        <taxon>Clostridia</taxon>
        <taxon>Eubacteriales</taxon>
        <taxon>Proteinivoracaceae</taxon>
        <taxon>Proteinivorax</taxon>
    </lineage>
</organism>
<reference evidence="1" key="2">
    <citation type="submission" date="2024-06" db="EMBL/GenBank/DDBJ databases">
        <authorList>
            <person name="Petrova K.O."/>
            <person name="Toshchakov S.V."/>
            <person name="Boltjanskaja Y.V."/>
            <person name="Kevbrin V.V."/>
        </authorList>
    </citation>
    <scope>NUCLEOTIDE SEQUENCE</scope>
    <source>
        <strain evidence="1">Z-710</strain>
    </source>
</reference>
<dbReference type="RefSeq" id="WP_353894438.1">
    <property type="nucleotide sequence ID" value="NZ_CP159485.1"/>
</dbReference>